<dbReference type="PANTHER" id="PTHR20934">
    <property type="entry name" value="TRANSCRIPTION ELONGATION FACTOR 1 HOMOLOG"/>
    <property type="match status" value="1"/>
</dbReference>
<dbReference type="EMBL" id="MU865022">
    <property type="protein sequence ID" value="KAK4459973.1"/>
    <property type="molecule type" value="Genomic_DNA"/>
</dbReference>
<comment type="similarity">
    <text evidence="3 10">Belongs to the ELOF1 family.</text>
</comment>
<organism evidence="12 13">
    <name type="scientific">Cladorrhinum samala</name>
    <dbReference type="NCBI Taxonomy" id="585594"/>
    <lineage>
        <taxon>Eukaryota</taxon>
        <taxon>Fungi</taxon>
        <taxon>Dikarya</taxon>
        <taxon>Ascomycota</taxon>
        <taxon>Pezizomycotina</taxon>
        <taxon>Sordariomycetes</taxon>
        <taxon>Sordariomycetidae</taxon>
        <taxon>Sordariales</taxon>
        <taxon>Podosporaceae</taxon>
        <taxon>Cladorrhinum</taxon>
    </lineage>
</organism>
<gene>
    <name evidence="12" type="ORF">QBC42DRAFT_230509</name>
</gene>
<dbReference type="InterPro" id="IPR038567">
    <property type="entry name" value="T_Elf1_sf"/>
</dbReference>
<keyword evidence="6 10" id="KW-0862">Zinc</keyword>
<evidence type="ECO:0000313" key="12">
    <source>
        <dbReference type="EMBL" id="KAK4459973.1"/>
    </source>
</evidence>
<keyword evidence="12" id="KW-0251">Elongation factor</keyword>
<reference evidence="12" key="2">
    <citation type="submission" date="2023-06" db="EMBL/GenBank/DDBJ databases">
        <authorList>
            <consortium name="Lawrence Berkeley National Laboratory"/>
            <person name="Mondo S.J."/>
            <person name="Hensen N."/>
            <person name="Bonometti L."/>
            <person name="Westerberg I."/>
            <person name="Brannstrom I.O."/>
            <person name="Guillou S."/>
            <person name="Cros-Aarteil S."/>
            <person name="Calhoun S."/>
            <person name="Haridas S."/>
            <person name="Kuo A."/>
            <person name="Pangilinan J."/>
            <person name="Riley R."/>
            <person name="Labutti K."/>
            <person name="Andreopoulos B."/>
            <person name="Lipzen A."/>
            <person name="Chen C."/>
            <person name="Yanf M."/>
            <person name="Daum C."/>
            <person name="Ng V."/>
            <person name="Clum A."/>
            <person name="Steindorff A."/>
            <person name="Ohm R."/>
            <person name="Martin F."/>
            <person name="Silar P."/>
            <person name="Natvig D."/>
            <person name="Lalanne C."/>
            <person name="Gautier V."/>
            <person name="Ament-Velasquez S.L."/>
            <person name="Kruys A."/>
            <person name="Hutchinson M.I."/>
            <person name="Powell A.J."/>
            <person name="Barry K."/>
            <person name="Miller A.N."/>
            <person name="Grigoriev I.V."/>
            <person name="Debuchy R."/>
            <person name="Gladieux P."/>
            <person name="Thoren M.H."/>
            <person name="Johannesson H."/>
        </authorList>
    </citation>
    <scope>NUCLEOTIDE SEQUENCE</scope>
    <source>
        <strain evidence="12">PSN324</strain>
    </source>
</reference>
<evidence type="ECO:0000313" key="13">
    <source>
        <dbReference type="Proteomes" id="UP001321749"/>
    </source>
</evidence>
<dbReference type="Proteomes" id="UP001321749">
    <property type="component" value="Unassembled WGS sequence"/>
</dbReference>
<reference evidence="12" key="1">
    <citation type="journal article" date="2023" name="Mol. Phylogenet. Evol.">
        <title>Genome-scale phylogeny and comparative genomics of the fungal order Sordariales.</title>
        <authorList>
            <person name="Hensen N."/>
            <person name="Bonometti L."/>
            <person name="Westerberg I."/>
            <person name="Brannstrom I.O."/>
            <person name="Guillou S."/>
            <person name="Cros-Aarteil S."/>
            <person name="Calhoun S."/>
            <person name="Haridas S."/>
            <person name="Kuo A."/>
            <person name="Mondo S."/>
            <person name="Pangilinan J."/>
            <person name="Riley R."/>
            <person name="LaButti K."/>
            <person name="Andreopoulos B."/>
            <person name="Lipzen A."/>
            <person name="Chen C."/>
            <person name="Yan M."/>
            <person name="Daum C."/>
            <person name="Ng V."/>
            <person name="Clum A."/>
            <person name="Steindorff A."/>
            <person name="Ohm R.A."/>
            <person name="Martin F."/>
            <person name="Silar P."/>
            <person name="Natvig D.O."/>
            <person name="Lalanne C."/>
            <person name="Gautier V."/>
            <person name="Ament-Velasquez S.L."/>
            <person name="Kruys A."/>
            <person name="Hutchinson M.I."/>
            <person name="Powell A.J."/>
            <person name="Barry K."/>
            <person name="Miller A.N."/>
            <person name="Grigoriev I.V."/>
            <person name="Debuchy R."/>
            <person name="Gladieux P."/>
            <person name="Hiltunen Thoren M."/>
            <person name="Johannesson H."/>
        </authorList>
    </citation>
    <scope>NUCLEOTIDE SEQUENCE</scope>
    <source>
        <strain evidence="12">PSN324</strain>
    </source>
</reference>
<keyword evidence="13" id="KW-1185">Reference proteome</keyword>
<dbReference type="Gene3D" id="2.20.25.190">
    <property type="match status" value="1"/>
</dbReference>
<evidence type="ECO:0000256" key="11">
    <source>
        <dbReference type="SAM" id="MobiDB-lite"/>
    </source>
</evidence>
<proteinExistence type="inferred from homology"/>
<sequence>MGKRKKSSRKPNGPKRNEPLPGVFTCLFCNHEKAVSVKLDKKLGVGSLDCKVCGQRFQCQINYLSAPVDVYSEWVDAADAVAQEQEANEKARSAGRLGAGRVGGSSRRVEEDVDEGREYDDDEIDDDDYE</sequence>
<keyword evidence="9 10" id="KW-0539">Nucleus</keyword>
<dbReference type="PANTHER" id="PTHR20934:SF0">
    <property type="entry name" value="TRANSCRIPTION ELONGATION FACTOR 1 HOMOLOG"/>
    <property type="match status" value="1"/>
</dbReference>
<dbReference type="GO" id="GO:0008023">
    <property type="term" value="C:transcription elongation factor complex"/>
    <property type="evidence" value="ECO:0007669"/>
    <property type="project" value="TreeGrafter"/>
</dbReference>
<feature type="region of interest" description="Disordered" evidence="11">
    <location>
        <begin position="1"/>
        <end position="21"/>
    </location>
</feature>
<evidence type="ECO:0000256" key="9">
    <source>
        <dbReference type="ARBA" id="ARBA00023242"/>
    </source>
</evidence>
<evidence type="ECO:0000256" key="4">
    <source>
        <dbReference type="ARBA" id="ARBA00022723"/>
    </source>
</evidence>
<dbReference type="FunFam" id="2.20.25.190:FF:000001">
    <property type="entry name" value="Transcription elongation factor 1 homolog"/>
    <property type="match status" value="1"/>
</dbReference>
<feature type="compositionally biased region" description="Acidic residues" evidence="11">
    <location>
        <begin position="111"/>
        <end position="130"/>
    </location>
</feature>
<keyword evidence="12" id="KW-0648">Protein biosynthesis</keyword>
<protein>
    <recommendedName>
        <fullName evidence="10">Transcription elongation factor 1 homolog</fullName>
    </recommendedName>
</protein>
<keyword evidence="5 10" id="KW-0863">Zinc-finger</keyword>
<keyword evidence="7 10" id="KW-0805">Transcription regulation</keyword>
<keyword evidence="8 10" id="KW-0804">Transcription</keyword>
<evidence type="ECO:0000256" key="5">
    <source>
        <dbReference type="ARBA" id="ARBA00022771"/>
    </source>
</evidence>
<name>A0AAV9HJU7_9PEZI</name>
<dbReference type="GO" id="GO:0006368">
    <property type="term" value="P:transcription elongation by RNA polymerase II"/>
    <property type="evidence" value="ECO:0007669"/>
    <property type="project" value="TreeGrafter"/>
</dbReference>
<evidence type="ECO:0000256" key="7">
    <source>
        <dbReference type="ARBA" id="ARBA00023015"/>
    </source>
</evidence>
<comment type="function">
    <text evidence="1 10">Transcription elongation factor implicated in the maintenance of proper chromatin structure in actively transcribed regions.</text>
</comment>
<evidence type="ECO:0000256" key="10">
    <source>
        <dbReference type="RuleBase" id="RU364033"/>
    </source>
</evidence>
<evidence type="ECO:0000256" key="1">
    <source>
        <dbReference type="ARBA" id="ARBA00003357"/>
    </source>
</evidence>
<dbReference type="AlphaFoldDB" id="A0AAV9HJU7"/>
<evidence type="ECO:0000256" key="6">
    <source>
        <dbReference type="ARBA" id="ARBA00022833"/>
    </source>
</evidence>
<evidence type="ECO:0000256" key="2">
    <source>
        <dbReference type="ARBA" id="ARBA00004123"/>
    </source>
</evidence>
<comment type="subcellular location">
    <subcellularLocation>
        <location evidence="2 10">Nucleus</location>
    </subcellularLocation>
</comment>
<evidence type="ECO:0000256" key="8">
    <source>
        <dbReference type="ARBA" id="ARBA00023163"/>
    </source>
</evidence>
<dbReference type="GO" id="GO:0008270">
    <property type="term" value="F:zinc ion binding"/>
    <property type="evidence" value="ECO:0007669"/>
    <property type="project" value="UniProtKB-KW"/>
</dbReference>
<comment type="caution">
    <text evidence="12">The sequence shown here is derived from an EMBL/GenBank/DDBJ whole genome shotgun (WGS) entry which is preliminary data.</text>
</comment>
<dbReference type="SUPFAM" id="SSF57783">
    <property type="entry name" value="Zinc beta-ribbon"/>
    <property type="match status" value="1"/>
</dbReference>
<dbReference type="Pfam" id="PF05129">
    <property type="entry name" value="Zn_ribbon_Elf1"/>
    <property type="match status" value="1"/>
</dbReference>
<feature type="region of interest" description="Disordered" evidence="11">
    <location>
        <begin position="84"/>
        <end position="130"/>
    </location>
</feature>
<dbReference type="GO" id="GO:0003746">
    <property type="term" value="F:translation elongation factor activity"/>
    <property type="evidence" value="ECO:0007669"/>
    <property type="project" value="UniProtKB-KW"/>
</dbReference>
<dbReference type="GO" id="GO:0000993">
    <property type="term" value="F:RNA polymerase II complex binding"/>
    <property type="evidence" value="ECO:0007669"/>
    <property type="project" value="TreeGrafter"/>
</dbReference>
<accession>A0AAV9HJU7</accession>
<feature type="compositionally biased region" description="Basic residues" evidence="11">
    <location>
        <begin position="1"/>
        <end position="13"/>
    </location>
</feature>
<keyword evidence="4 10" id="KW-0479">Metal-binding</keyword>
<dbReference type="InterPro" id="IPR007808">
    <property type="entry name" value="Elf1"/>
</dbReference>
<evidence type="ECO:0000256" key="3">
    <source>
        <dbReference type="ARBA" id="ARBA00009730"/>
    </source>
</evidence>